<dbReference type="GO" id="GO:0016491">
    <property type="term" value="F:oxidoreductase activity"/>
    <property type="evidence" value="ECO:0007669"/>
    <property type="project" value="UniProtKB-KW"/>
</dbReference>
<comment type="similarity">
    <text evidence="3">In the N-terminal section; belongs to the NADH:flavin oxidoreductase/NADH oxidase family.</text>
</comment>
<protein>
    <submittedName>
        <fullName evidence="12">NADH:flavin oxidoreductase</fullName>
    </submittedName>
</protein>
<keyword evidence="4" id="KW-0285">Flavoprotein</keyword>
<feature type="domain" description="FAD/NAD(P)-binding" evidence="11">
    <location>
        <begin position="406"/>
        <end position="681"/>
    </location>
</feature>
<comment type="cofactor">
    <cofactor evidence="1">
        <name>FMN</name>
        <dbReference type="ChEBI" id="CHEBI:58210"/>
    </cofactor>
</comment>
<evidence type="ECO:0000256" key="2">
    <source>
        <dbReference type="ARBA" id="ARBA00001966"/>
    </source>
</evidence>
<dbReference type="CDD" id="cd02803">
    <property type="entry name" value="OYE_like_FMN_family"/>
    <property type="match status" value="1"/>
</dbReference>
<dbReference type="OrthoDB" id="8523426at2"/>
<dbReference type="EMBL" id="PKUS01000010">
    <property type="protein sequence ID" value="PLW68946.1"/>
    <property type="molecule type" value="Genomic_DNA"/>
</dbReference>
<evidence type="ECO:0000256" key="6">
    <source>
        <dbReference type="ARBA" id="ARBA00022723"/>
    </source>
</evidence>
<evidence type="ECO:0000259" key="11">
    <source>
        <dbReference type="Pfam" id="PF07992"/>
    </source>
</evidence>
<dbReference type="PANTHER" id="PTHR42917:SF2">
    <property type="entry name" value="2,4-DIENOYL-COA REDUCTASE [(2E)-ENOYL-COA-PRODUCING]"/>
    <property type="match status" value="1"/>
</dbReference>
<dbReference type="Gene3D" id="3.40.50.720">
    <property type="entry name" value="NAD(P)-binding Rossmann-like Domain"/>
    <property type="match status" value="1"/>
</dbReference>
<dbReference type="InterPro" id="IPR023753">
    <property type="entry name" value="FAD/NAD-binding_dom"/>
</dbReference>
<dbReference type="GO" id="GO:0051536">
    <property type="term" value="F:iron-sulfur cluster binding"/>
    <property type="evidence" value="ECO:0007669"/>
    <property type="project" value="UniProtKB-KW"/>
</dbReference>
<dbReference type="Pfam" id="PF07992">
    <property type="entry name" value="Pyr_redox_2"/>
    <property type="match status" value="1"/>
</dbReference>
<dbReference type="GO" id="GO:0046872">
    <property type="term" value="F:metal ion binding"/>
    <property type="evidence" value="ECO:0007669"/>
    <property type="project" value="UniProtKB-KW"/>
</dbReference>
<accession>A0A2N5X373</accession>
<gene>
    <name evidence="12" type="ORF">C0039_10005</name>
</gene>
<organism evidence="12 13">
    <name type="scientific">Pseudohalioglobus lutimaris</name>
    <dbReference type="NCBI Taxonomy" id="1737061"/>
    <lineage>
        <taxon>Bacteria</taxon>
        <taxon>Pseudomonadati</taxon>
        <taxon>Pseudomonadota</taxon>
        <taxon>Gammaproteobacteria</taxon>
        <taxon>Cellvibrionales</taxon>
        <taxon>Halieaceae</taxon>
        <taxon>Pseudohalioglobus</taxon>
    </lineage>
</organism>
<evidence type="ECO:0000256" key="4">
    <source>
        <dbReference type="ARBA" id="ARBA00022630"/>
    </source>
</evidence>
<keyword evidence="7" id="KW-0560">Oxidoreductase</keyword>
<dbReference type="Gene3D" id="3.50.50.60">
    <property type="entry name" value="FAD/NAD(P)-binding domain"/>
    <property type="match status" value="1"/>
</dbReference>
<dbReference type="InterPro" id="IPR001155">
    <property type="entry name" value="OxRdtase_FMN_N"/>
</dbReference>
<dbReference type="SUPFAM" id="SSF51905">
    <property type="entry name" value="FAD/NAD(P)-binding domain"/>
    <property type="match status" value="1"/>
</dbReference>
<comment type="caution">
    <text evidence="12">The sequence shown here is derived from an EMBL/GenBank/DDBJ whole genome shotgun (WGS) entry which is preliminary data.</text>
</comment>
<proteinExistence type="inferred from homology"/>
<dbReference type="InterPro" id="IPR013785">
    <property type="entry name" value="Aldolase_TIM"/>
</dbReference>
<sequence length="705" mass="75313">MAATLKHLTSEGRIGAMTLKNRMVVTAMGVNLGEYDATCGERIIAYHERHAQGGAGLIITGVASVAWPNGAPLPGPIGLSDDRFLPGLKALTAAAHKHGAKIAAQLHHGGINAVQDTREGRALWVPSLPVPPAYSDMAEGMLTEELQVIAGGPRPELHVVSQDDIATLVAQFADAAERARSAGFDGAEIHAGHGYILSGFLSPVMNQRDDEYGGSLENRARLLLQIIAAIRDKVGADFPLWVKLDAGEYGKKEGITLTDAVATARLAEAAGVDAITASAYHDGSRGALHSESNIPFIPERMVADATVIRAAVSIPVITSGRIEPDSADRHISKGHFDFLGLGRKILADPDLPNKITAGTPEEIRPCVYCYCCVSQIYKVEKVKCAVNPETAFERERALIATDKPRHIAVIGGGPAGMEVARRLAARGFRVSLLEAGSRLGGTLQFASIAYEPNERLLHWLRRQIKASAVEVHLNTRADTQRLQQMHVDEVIVATGAKRELPPIPGSDRDFVFSGDEMRALVMAEDYPGLEHKTDALTRALVRAGAMTGVTGHPGLVRMASKVWLPMAKQVCIIGSELVGLELAEFLSERGRQVTVIDGGTDVGRGLYLVRRLRLLDELKHLGVNLIRQAEDIAIGEATVSYTNFRGQQRTIATEQVIVARGATGDAALADQLKAAGLTVHSIGDCTGVGYIEGAMESAAELAVKL</sequence>
<dbReference type="Proteomes" id="UP000235005">
    <property type="component" value="Unassembled WGS sequence"/>
</dbReference>
<feature type="domain" description="NADH:flavin oxidoreductase/NADH oxidase N-terminal" evidence="10">
    <location>
        <begin position="14"/>
        <end position="361"/>
    </location>
</feature>
<evidence type="ECO:0000259" key="10">
    <source>
        <dbReference type="Pfam" id="PF00724"/>
    </source>
</evidence>
<name>A0A2N5X373_9GAMM</name>
<evidence type="ECO:0000256" key="8">
    <source>
        <dbReference type="ARBA" id="ARBA00023004"/>
    </source>
</evidence>
<keyword evidence="5" id="KW-0288">FMN</keyword>
<dbReference type="InterPro" id="IPR051793">
    <property type="entry name" value="NADH:flavin_oxidoreductase"/>
</dbReference>
<dbReference type="Pfam" id="PF00724">
    <property type="entry name" value="Oxidored_FMN"/>
    <property type="match status" value="1"/>
</dbReference>
<dbReference type="GO" id="GO:0010181">
    <property type="term" value="F:FMN binding"/>
    <property type="evidence" value="ECO:0007669"/>
    <property type="project" value="InterPro"/>
</dbReference>
<evidence type="ECO:0000256" key="5">
    <source>
        <dbReference type="ARBA" id="ARBA00022643"/>
    </source>
</evidence>
<evidence type="ECO:0000256" key="7">
    <source>
        <dbReference type="ARBA" id="ARBA00023002"/>
    </source>
</evidence>
<keyword evidence="9" id="KW-0411">Iron-sulfur</keyword>
<keyword evidence="8" id="KW-0408">Iron</keyword>
<evidence type="ECO:0000313" key="13">
    <source>
        <dbReference type="Proteomes" id="UP000235005"/>
    </source>
</evidence>
<evidence type="ECO:0000256" key="1">
    <source>
        <dbReference type="ARBA" id="ARBA00001917"/>
    </source>
</evidence>
<evidence type="ECO:0000313" key="12">
    <source>
        <dbReference type="EMBL" id="PLW68946.1"/>
    </source>
</evidence>
<dbReference type="Gene3D" id="3.20.20.70">
    <property type="entry name" value="Aldolase class I"/>
    <property type="match status" value="1"/>
</dbReference>
<evidence type="ECO:0000256" key="3">
    <source>
        <dbReference type="ARBA" id="ARBA00011048"/>
    </source>
</evidence>
<keyword evidence="6" id="KW-0479">Metal-binding</keyword>
<dbReference type="SUPFAM" id="SSF51395">
    <property type="entry name" value="FMN-linked oxidoreductases"/>
    <property type="match status" value="1"/>
</dbReference>
<dbReference type="PANTHER" id="PTHR42917">
    <property type="entry name" value="2,4-DIENOYL-COA REDUCTASE"/>
    <property type="match status" value="1"/>
</dbReference>
<keyword evidence="13" id="KW-1185">Reference proteome</keyword>
<dbReference type="PRINTS" id="PR00368">
    <property type="entry name" value="FADPNR"/>
</dbReference>
<evidence type="ECO:0000256" key="9">
    <source>
        <dbReference type="ARBA" id="ARBA00023014"/>
    </source>
</evidence>
<dbReference type="RefSeq" id="WP_101517979.1">
    <property type="nucleotide sequence ID" value="NZ_PKUS01000010.1"/>
</dbReference>
<dbReference type="AlphaFoldDB" id="A0A2N5X373"/>
<dbReference type="InterPro" id="IPR036188">
    <property type="entry name" value="FAD/NAD-bd_sf"/>
</dbReference>
<comment type="cofactor">
    <cofactor evidence="2">
        <name>[4Fe-4S] cluster</name>
        <dbReference type="ChEBI" id="CHEBI:49883"/>
    </cofactor>
</comment>
<reference evidence="12 13" key="1">
    <citation type="submission" date="2018-01" db="EMBL/GenBank/DDBJ databases">
        <title>The draft genome sequence of Halioglobus lutimaris HF004.</title>
        <authorList>
            <person name="Du Z.-J."/>
            <person name="Shi M.-J."/>
        </authorList>
    </citation>
    <scope>NUCLEOTIDE SEQUENCE [LARGE SCALE GENOMIC DNA]</scope>
    <source>
        <strain evidence="12 13">HF004</strain>
    </source>
</reference>
<dbReference type="PRINTS" id="PR00411">
    <property type="entry name" value="PNDRDTASEI"/>
</dbReference>